<evidence type="ECO:0000256" key="2">
    <source>
        <dbReference type="ARBA" id="ARBA00022448"/>
    </source>
</evidence>
<sequence length="318" mass="36011">MSQVNEAIEINEGKKINLLAPVFSIVTLLFSILILLLFIDGRRETDSPLMFIIVITAVWLFYVYQLTRFNEKKHVKDITYAIFILLIIWELSTRIFDLVPKVLFPSPENVFNVFIIEYKLMFSGLFSSLFLLVVGFTIALVLGNVLGLFVGWNERLRNDLYPVAKVFSPIPPMIYTPYLIALLPTFKSASIAVIAFGLFWPTFMNMIIRVGSMDRRIIDSAKVMGVSTYTMLLKVVLPYSVPAIVGGLRVQLSTTFMVLVMAEMIGARSGLGFFIKKYSDYADYTRVVAGIIFIGIIITILNTLISVVEKRVVKWKTV</sequence>
<dbReference type="PANTHER" id="PTHR30151">
    <property type="entry name" value="ALKANE SULFONATE ABC TRANSPORTER-RELATED, MEMBRANE SUBUNIT"/>
    <property type="match status" value="1"/>
</dbReference>
<evidence type="ECO:0000256" key="4">
    <source>
        <dbReference type="ARBA" id="ARBA00022692"/>
    </source>
</evidence>
<feature type="transmembrane region" description="Helical" evidence="7">
    <location>
        <begin position="256"/>
        <end position="275"/>
    </location>
</feature>
<comment type="subcellular location">
    <subcellularLocation>
        <location evidence="1 7">Cell membrane</location>
        <topology evidence="1 7">Multi-pass membrane protein</topology>
    </subcellularLocation>
</comment>
<keyword evidence="5 7" id="KW-1133">Transmembrane helix</keyword>
<evidence type="ECO:0000313" key="8">
    <source>
        <dbReference type="EMBL" id="QNU68604.1"/>
    </source>
</evidence>
<dbReference type="InterPro" id="IPR035906">
    <property type="entry name" value="MetI-like_sf"/>
</dbReference>
<keyword evidence="9" id="KW-1185">Reference proteome</keyword>
<dbReference type="InterPro" id="IPR000515">
    <property type="entry name" value="MetI-like"/>
</dbReference>
<name>A0A4V6EQ38_9FIRM</name>
<accession>A0A4V6EQ38</accession>
<dbReference type="KEGG" id="rher:EHE19_009505"/>
<dbReference type="PANTHER" id="PTHR30151:SF0">
    <property type="entry name" value="ABC TRANSPORTER PERMEASE PROTEIN MJ0413-RELATED"/>
    <property type="match status" value="1"/>
</dbReference>
<proteinExistence type="inferred from homology"/>
<evidence type="ECO:0000256" key="5">
    <source>
        <dbReference type="ARBA" id="ARBA00022989"/>
    </source>
</evidence>
<evidence type="ECO:0000256" key="1">
    <source>
        <dbReference type="ARBA" id="ARBA00004651"/>
    </source>
</evidence>
<dbReference type="GO" id="GO:0005886">
    <property type="term" value="C:plasma membrane"/>
    <property type="evidence" value="ECO:0007669"/>
    <property type="project" value="UniProtKB-SubCell"/>
</dbReference>
<dbReference type="EMBL" id="CP061336">
    <property type="protein sequence ID" value="QNU68604.1"/>
    <property type="molecule type" value="Genomic_DNA"/>
</dbReference>
<feature type="transmembrane region" description="Helical" evidence="7">
    <location>
        <begin position="129"/>
        <end position="151"/>
    </location>
</feature>
<keyword evidence="3" id="KW-1003">Cell membrane</keyword>
<comment type="similarity">
    <text evidence="7">Belongs to the binding-protein-dependent transport system permease family.</text>
</comment>
<feature type="transmembrane region" description="Helical" evidence="7">
    <location>
        <begin position="189"/>
        <end position="208"/>
    </location>
</feature>
<dbReference type="AlphaFoldDB" id="A0A4V6EQ38"/>
<organism evidence="8 9">
    <name type="scientific">Ruminiclostridium herbifermentans</name>
    <dbReference type="NCBI Taxonomy" id="2488810"/>
    <lineage>
        <taxon>Bacteria</taxon>
        <taxon>Bacillati</taxon>
        <taxon>Bacillota</taxon>
        <taxon>Clostridia</taxon>
        <taxon>Eubacteriales</taxon>
        <taxon>Oscillospiraceae</taxon>
        <taxon>Ruminiclostridium</taxon>
    </lineage>
</organism>
<dbReference type="CDD" id="cd06261">
    <property type="entry name" value="TM_PBP2"/>
    <property type="match status" value="1"/>
</dbReference>
<feature type="transmembrane region" description="Helical" evidence="7">
    <location>
        <begin position="18"/>
        <end position="37"/>
    </location>
</feature>
<dbReference type="RefSeq" id="WP_137696165.1">
    <property type="nucleotide sequence ID" value="NZ_CP061336.1"/>
</dbReference>
<dbReference type="Gene3D" id="1.10.3720.10">
    <property type="entry name" value="MetI-like"/>
    <property type="match status" value="1"/>
</dbReference>
<feature type="transmembrane region" description="Helical" evidence="7">
    <location>
        <begin position="163"/>
        <end position="183"/>
    </location>
</feature>
<dbReference type="Pfam" id="PF00528">
    <property type="entry name" value="BPD_transp_1"/>
    <property type="match status" value="1"/>
</dbReference>
<dbReference type="PROSITE" id="PS50928">
    <property type="entry name" value="ABC_TM1"/>
    <property type="match status" value="1"/>
</dbReference>
<protein>
    <submittedName>
        <fullName evidence="8">ABC transporter permease subunit</fullName>
    </submittedName>
</protein>
<keyword evidence="2 7" id="KW-0813">Transport</keyword>
<dbReference type="Proteomes" id="UP000306409">
    <property type="component" value="Chromosome"/>
</dbReference>
<evidence type="ECO:0000256" key="6">
    <source>
        <dbReference type="ARBA" id="ARBA00023136"/>
    </source>
</evidence>
<evidence type="ECO:0000313" key="9">
    <source>
        <dbReference type="Proteomes" id="UP000306409"/>
    </source>
</evidence>
<reference evidence="8 9" key="1">
    <citation type="submission" date="2020-09" db="EMBL/GenBank/DDBJ databases">
        <title>Characterization and genome sequencing of Ruminiclostridium sp. nov. MA18.</title>
        <authorList>
            <person name="Rettenmaier R."/>
            <person name="Kowollik M.-L."/>
            <person name="Liebl W."/>
            <person name="Zverlov V."/>
        </authorList>
    </citation>
    <scope>NUCLEOTIDE SEQUENCE [LARGE SCALE GENOMIC DNA]</scope>
    <source>
        <strain evidence="8 9">MA18</strain>
    </source>
</reference>
<feature type="transmembrane region" description="Helical" evidence="7">
    <location>
        <begin position="49"/>
        <end position="66"/>
    </location>
</feature>
<keyword evidence="4 7" id="KW-0812">Transmembrane</keyword>
<evidence type="ECO:0000256" key="3">
    <source>
        <dbReference type="ARBA" id="ARBA00022475"/>
    </source>
</evidence>
<gene>
    <name evidence="8" type="ORF">EHE19_009505</name>
</gene>
<keyword evidence="6 7" id="KW-0472">Membrane</keyword>
<dbReference type="GO" id="GO:0055085">
    <property type="term" value="P:transmembrane transport"/>
    <property type="evidence" value="ECO:0007669"/>
    <property type="project" value="InterPro"/>
</dbReference>
<dbReference type="OrthoDB" id="9796361at2"/>
<evidence type="ECO:0000256" key="7">
    <source>
        <dbReference type="RuleBase" id="RU363032"/>
    </source>
</evidence>
<feature type="transmembrane region" description="Helical" evidence="7">
    <location>
        <begin position="229"/>
        <end position="250"/>
    </location>
</feature>
<feature type="transmembrane region" description="Helical" evidence="7">
    <location>
        <begin position="78"/>
        <end position="96"/>
    </location>
</feature>
<dbReference type="SUPFAM" id="SSF161098">
    <property type="entry name" value="MetI-like"/>
    <property type="match status" value="1"/>
</dbReference>
<feature type="transmembrane region" description="Helical" evidence="7">
    <location>
        <begin position="287"/>
        <end position="308"/>
    </location>
</feature>